<feature type="transmembrane region" description="Helical" evidence="1">
    <location>
        <begin position="14"/>
        <end position="33"/>
    </location>
</feature>
<keyword evidence="3" id="KW-1185">Reference proteome</keyword>
<proteinExistence type="predicted"/>
<dbReference type="RefSeq" id="WP_116613094.1">
    <property type="nucleotide sequence ID" value="NZ_QEOB01000015.1"/>
</dbReference>
<comment type="caution">
    <text evidence="2">The sequence shown here is derived from an EMBL/GenBank/DDBJ whole genome shotgun (WGS) entry which is preliminary data.</text>
</comment>
<organism evidence="2 3">
    <name type="scientific">Paraburkholderia unamae</name>
    <dbReference type="NCBI Taxonomy" id="219649"/>
    <lineage>
        <taxon>Bacteria</taxon>
        <taxon>Pseudomonadati</taxon>
        <taxon>Pseudomonadota</taxon>
        <taxon>Betaproteobacteria</taxon>
        <taxon>Burkholderiales</taxon>
        <taxon>Burkholderiaceae</taxon>
        <taxon>Paraburkholderia</taxon>
    </lineage>
</organism>
<keyword evidence="1" id="KW-1133">Transmembrane helix</keyword>
<gene>
    <name evidence="2" type="ORF">C7402_115216</name>
</gene>
<evidence type="ECO:0000313" key="3">
    <source>
        <dbReference type="Proteomes" id="UP000245712"/>
    </source>
</evidence>
<dbReference type="Proteomes" id="UP000245712">
    <property type="component" value="Unassembled WGS sequence"/>
</dbReference>
<name>A0ABX5KFW4_9BURK</name>
<protein>
    <submittedName>
        <fullName evidence="2">Uncharacterized protein DUF1003</fullName>
    </submittedName>
</protein>
<keyword evidence="1" id="KW-0812">Transmembrane</keyword>
<dbReference type="InterPro" id="IPR010406">
    <property type="entry name" value="DUF1003"/>
</dbReference>
<evidence type="ECO:0000256" key="1">
    <source>
        <dbReference type="SAM" id="Phobius"/>
    </source>
</evidence>
<dbReference type="Pfam" id="PF06210">
    <property type="entry name" value="DUF1003"/>
    <property type="match status" value="1"/>
</dbReference>
<accession>A0ABX5KFW4</accession>
<keyword evidence="1" id="KW-0472">Membrane</keyword>
<sequence length="111" mass="12591">MLKRLYLKFREEKTFLRILILFVVLALVLHHLFGIDPDWGGTNLTLSIEAAIASAVIMMEQKRSGEVQQKQLEAILAMAEAQRDMLADHATLLKTLKEGDERLLKTLTGEE</sequence>
<reference evidence="2 3" key="1">
    <citation type="submission" date="2018-05" db="EMBL/GenBank/DDBJ databases">
        <title>Genomic Encyclopedia of Type Strains, Phase IV (KMG-V): Genome sequencing to study the core and pangenomes of soil and plant-associated prokaryotes.</title>
        <authorList>
            <person name="Whitman W."/>
        </authorList>
    </citation>
    <scope>NUCLEOTIDE SEQUENCE [LARGE SCALE GENOMIC DNA]</scope>
    <source>
        <strain evidence="2 3">SCZa-39</strain>
    </source>
</reference>
<dbReference type="EMBL" id="QEOB01000015">
    <property type="protein sequence ID" value="PVX77157.1"/>
    <property type="molecule type" value="Genomic_DNA"/>
</dbReference>
<evidence type="ECO:0000313" key="2">
    <source>
        <dbReference type="EMBL" id="PVX77157.1"/>
    </source>
</evidence>